<keyword evidence="7" id="KW-0444">Lipid biosynthesis</keyword>
<comment type="cofactor">
    <cofactor evidence="1">
        <name>Mg(2+)</name>
        <dbReference type="ChEBI" id="CHEBI:18420"/>
    </cofactor>
</comment>
<dbReference type="Proteomes" id="UP001199915">
    <property type="component" value="Unassembled WGS sequence"/>
</dbReference>
<comment type="similarity">
    <text evidence="2">Belongs to the diacylglycerol/lipid kinase family.</text>
</comment>
<evidence type="ECO:0000313" key="11">
    <source>
        <dbReference type="Proteomes" id="UP001199915"/>
    </source>
</evidence>
<dbReference type="SUPFAM" id="SSF111331">
    <property type="entry name" value="NAD kinase/diacylglycerol kinase-like"/>
    <property type="match status" value="1"/>
</dbReference>
<evidence type="ECO:0000313" key="10">
    <source>
        <dbReference type="EMBL" id="MCG4766591.1"/>
    </source>
</evidence>
<dbReference type="InterPro" id="IPR045540">
    <property type="entry name" value="YegS/DAGK_C"/>
</dbReference>
<dbReference type="PANTHER" id="PTHR12358:SF54">
    <property type="entry name" value="SPHINGOSINE KINASE RELATED PROTEIN"/>
    <property type="match status" value="1"/>
</dbReference>
<dbReference type="Pfam" id="PF19279">
    <property type="entry name" value="YegS_C"/>
    <property type="match status" value="1"/>
</dbReference>
<evidence type="ECO:0000256" key="6">
    <source>
        <dbReference type="ARBA" id="ARBA00022840"/>
    </source>
</evidence>
<dbReference type="InterPro" id="IPR001206">
    <property type="entry name" value="Diacylglycerol_kinase_cat_dom"/>
</dbReference>
<evidence type="ECO:0000256" key="8">
    <source>
        <dbReference type="ARBA" id="ARBA00023264"/>
    </source>
</evidence>
<evidence type="ECO:0000256" key="4">
    <source>
        <dbReference type="ARBA" id="ARBA00022741"/>
    </source>
</evidence>
<dbReference type="SMART" id="SM00046">
    <property type="entry name" value="DAGKc"/>
    <property type="match status" value="1"/>
</dbReference>
<dbReference type="GO" id="GO:0016301">
    <property type="term" value="F:kinase activity"/>
    <property type="evidence" value="ECO:0007669"/>
    <property type="project" value="UniProtKB-KW"/>
</dbReference>
<evidence type="ECO:0000256" key="5">
    <source>
        <dbReference type="ARBA" id="ARBA00022777"/>
    </source>
</evidence>
<evidence type="ECO:0000256" key="7">
    <source>
        <dbReference type="ARBA" id="ARBA00023209"/>
    </source>
</evidence>
<keyword evidence="3" id="KW-0808">Transferase</keyword>
<dbReference type="EMBL" id="JAKNFS010000021">
    <property type="protein sequence ID" value="MCG4766591.1"/>
    <property type="molecule type" value="Genomic_DNA"/>
</dbReference>
<keyword evidence="8" id="KW-1208">Phospholipid metabolism</keyword>
<evidence type="ECO:0000256" key="3">
    <source>
        <dbReference type="ARBA" id="ARBA00022679"/>
    </source>
</evidence>
<accession>A0AAE3F4J9</accession>
<keyword evidence="4" id="KW-0547">Nucleotide-binding</keyword>
<keyword evidence="7" id="KW-0443">Lipid metabolism</keyword>
<dbReference type="InterPro" id="IPR050187">
    <property type="entry name" value="Lipid_Phosphate_FormReg"/>
</dbReference>
<dbReference type="InterPro" id="IPR017438">
    <property type="entry name" value="ATP-NAD_kinase_N"/>
</dbReference>
<dbReference type="AlphaFoldDB" id="A0AAE3F4J9"/>
<proteinExistence type="inferred from homology"/>
<keyword evidence="6" id="KW-0067">ATP-binding</keyword>
<dbReference type="NCBIfam" id="TIGR00147">
    <property type="entry name" value="YegS/Rv2252/BmrU family lipid kinase"/>
    <property type="match status" value="1"/>
</dbReference>
<dbReference type="Pfam" id="PF00781">
    <property type="entry name" value="DAGK_cat"/>
    <property type="match status" value="1"/>
</dbReference>
<dbReference type="InterPro" id="IPR016064">
    <property type="entry name" value="NAD/diacylglycerol_kinase_sf"/>
</dbReference>
<organism evidence="10 11">
    <name type="scientific">Fusicatenibacter saccharivorans</name>
    <dbReference type="NCBI Taxonomy" id="1150298"/>
    <lineage>
        <taxon>Bacteria</taxon>
        <taxon>Bacillati</taxon>
        <taxon>Bacillota</taxon>
        <taxon>Clostridia</taxon>
        <taxon>Lachnospirales</taxon>
        <taxon>Lachnospiraceae</taxon>
        <taxon>Fusicatenibacter</taxon>
    </lineage>
</organism>
<evidence type="ECO:0000256" key="1">
    <source>
        <dbReference type="ARBA" id="ARBA00001946"/>
    </source>
</evidence>
<sequence length="315" mass="34893">MYHIIVNKKSRSGRGEKLWPVIEGELERRRTEFRVYPTKYHGSARETAARLTAKGVWNPDDVLLAIGGDGTANEAVDGITSLSDVKFGYIPTGSGNDFARGAGIPSDPLQALEAVLKGEEKEINIGTALLGSQKRRFLVSTGIGFDAGICHEALASKIKNTLNRLHLGKLTYVMIALRQLFYLEPFTLDAALENGEHRSFENVLFAVTMNFPYEGGGFCFCPEADGTDDLLDVMVVSNLAKWKVSYLLPMALFGRHTGFPEVHMERCSSLSFQTDRAEPVHLDGESGGHRTEERIGLETERLRLLGDWVKEGMER</sequence>
<comment type="caution">
    <text evidence="10">The sequence shown here is derived from an EMBL/GenBank/DDBJ whole genome shotgun (WGS) entry which is preliminary data.</text>
</comment>
<dbReference type="InterPro" id="IPR005218">
    <property type="entry name" value="Diacylglycerol/lipid_kinase"/>
</dbReference>
<dbReference type="GO" id="GO:0008654">
    <property type="term" value="P:phospholipid biosynthetic process"/>
    <property type="evidence" value="ECO:0007669"/>
    <property type="project" value="UniProtKB-KW"/>
</dbReference>
<dbReference type="Gene3D" id="3.40.50.10330">
    <property type="entry name" value="Probable inorganic polyphosphate/atp-NAD kinase, domain 1"/>
    <property type="match status" value="1"/>
</dbReference>
<reference evidence="10" key="1">
    <citation type="submission" date="2022-01" db="EMBL/GenBank/DDBJ databases">
        <title>Collection of gut derived symbiotic bacterial strains cultured from healthy donors.</title>
        <authorList>
            <person name="Lin H."/>
            <person name="Kohout C."/>
            <person name="Waligurski E."/>
            <person name="Pamer E.G."/>
        </authorList>
    </citation>
    <scope>NUCLEOTIDE SEQUENCE</scope>
    <source>
        <strain evidence="10">DFI.5.49</strain>
    </source>
</reference>
<keyword evidence="7" id="KW-0594">Phospholipid biosynthesis</keyword>
<evidence type="ECO:0000259" key="9">
    <source>
        <dbReference type="PROSITE" id="PS50146"/>
    </source>
</evidence>
<evidence type="ECO:0000256" key="2">
    <source>
        <dbReference type="ARBA" id="ARBA00005983"/>
    </source>
</evidence>
<feature type="domain" description="DAGKc" evidence="9">
    <location>
        <begin position="1"/>
        <end position="132"/>
    </location>
</feature>
<dbReference type="PROSITE" id="PS50146">
    <property type="entry name" value="DAGK"/>
    <property type="match status" value="1"/>
</dbReference>
<dbReference type="Gene3D" id="2.60.200.40">
    <property type="match status" value="1"/>
</dbReference>
<gene>
    <name evidence="10" type="ORF">L0N21_13910</name>
</gene>
<dbReference type="GO" id="GO:0005524">
    <property type="term" value="F:ATP binding"/>
    <property type="evidence" value="ECO:0007669"/>
    <property type="project" value="UniProtKB-KW"/>
</dbReference>
<dbReference type="RefSeq" id="WP_158568590.1">
    <property type="nucleotide sequence ID" value="NZ_CABJFB010000022.1"/>
</dbReference>
<dbReference type="PANTHER" id="PTHR12358">
    <property type="entry name" value="SPHINGOSINE KINASE"/>
    <property type="match status" value="1"/>
</dbReference>
<protein>
    <submittedName>
        <fullName evidence="10">Diacylglycerol kinase family lipid kinase</fullName>
    </submittedName>
</protein>
<name>A0AAE3F4J9_9FIRM</name>
<keyword evidence="5 10" id="KW-0418">Kinase</keyword>